<feature type="transmembrane region" description="Helical" evidence="1">
    <location>
        <begin position="207"/>
        <end position="231"/>
    </location>
</feature>
<dbReference type="Pfam" id="PF03988">
    <property type="entry name" value="DUF347"/>
    <property type="match status" value="4"/>
</dbReference>
<feature type="transmembrane region" description="Helical" evidence="1">
    <location>
        <begin position="243"/>
        <end position="261"/>
    </location>
</feature>
<name>A0ABW0ZEA3_9ACTN</name>
<evidence type="ECO:0000313" key="2">
    <source>
        <dbReference type="EMBL" id="MFC5727861.1"/>
    </source>
</evidence>
<feature type="transmembrane region" description="Helical" evidence="1">
    <location>
        <begin position="154"/>
        <end position="174"/>
    </location>
</feature>
<dbReference type="InterPro" id="IPR007136">
    <property type="entry name" value="DUF347"/>
</dbReference>
<keyword evidence="1" id="KW-0812">Transmembrane</keyword>
<evidence type="ECO:0000313" key="3">
    <source>
        <dbReference type="Proteomes" id="UP001596072"/>
    </source>
</evidence>
<evidence type="ECO:0000256" key="1">
    <source>
        <dbReference type="SAM" id="Phobius"/>
    </source>
</evidence>
<comment type="caution">
    <text evidence="2">The sequence shown here is derived from an EMBL/GenBank/DDBJ whole genome shotgun (WGS) entry which is preliminary data.</text>
</comment>
<keyword evidence="3" id="KW-1185">Reference proteome</keyword>
<feature type="transmembrane region" description="Helical" evidence="1">
    <location>
        <begin position="116"/>
        <end position="134"/>
    </location>
</feature>
<feature type="transmembrane region" description="Helical" evidence="1">
    <location>
        <begin position="57"/>
        <end position="78"/>
    </location>
</feature>
<feature type="transmembrane region" description="Helical" evidence="1">
    <location>
        <begin position="180"/>
        <end position="200"/>
    </location>
</feature>
<proteinExistence type="predicted"/>
<accession>A0ABW0ZEA3</accession>
<dbReference type="RefSeq" id="WP_240769571.1">
    <property type="nucleotide sequence ID" value="NZ_JBHSNS010000001.1"/>
</dbReference>
<evidence type="ECO:0008006" key="4">
    <source>
        <dbReference type="Google" id="ProtNLM"/>
    </source>
</evidence>
<protein>
    <recommendedName>
        <fullName evidence="4">Membrane-anchored protein</fullName>
    </recommendedName>
</protein>
<gene>
    <name evidence="2" type="ORF">ACFPQB_02955</name>
</gene>
<keyword evidence="1" id="KW-1133">Transmembrane helix</keyword>
<reference evidence="3" key="1">
    <citation type="journal article" date="2019" name="Int. J. Syst. Evol. Microbiol.">
        <title>The Global Catalogue of Microorganisms (GCM) 10K type strain sequencing project: providing services to taxonomists for standard genome sequencing and annotation.</title>
        <authorList>
            <consortium name="The Broad Institute Genomics Platform"/>
            <consortium name="The Broad Institute Genome Sequencing Center for Infectious Disease"/>
            <person name="Wu L."/>
            <person name="Ma J."/>
        </authorList>
    </citation>
    <scope>NUCLEOTIDE SEQUENCE [LARGE SCALE GENOMIC DNA]</scope>
    <source>
        <strain evidence="3">YIM 94188</strain>
    </source>
</reference>
<dbReference type="Proteomes" id="UP001596072">
    <property type="component" value="Unassembled WGS sequence"/>
</dbReference>
<sequence>MSQNTSPDTVTHQQPSASPLTGSMLNKVPEVVLLFWVVKIMSTTVGETAADFLAANVGLSLTTTSLLMAALMAVVLVAQFRARRYVPAVYWLAVVLVSVVGTLITDNLVDNFGVSLWTTTIAFSAALAATFVAWWRSERTLSIHTIVTRRRETFYWLAILCTFALGTSAGDLVAEKLALGYLPSAGLFGLLIAIIALAYAQGGLNPVLAFWAAYVLTRPFGASAGDFLTAAPADGGLGLGTNGTSALFLTVIIGAVAWFTVEQRRADRRVEDVVPEPVG</sequence>
<keyword evidence="1" id="KW-0472">Membrane</keyword>
<organism evidence="2 3">
    <name type="scientific">Nocardioides vastitatis</name>
    <dbReference type="NCBI Taxonomy" id="2568655"/>
    <lineage>
        <taxon>Bacteria</taxon>
        <taxon>Bacillati</taxon>
        <taxon>Actinomycetota</taxon>
        <taxon>Actinomycetes</taxon>
        <taxon>Propionibacteriales</taxon>
        <taxon>Nocardioidaceae</taxon>
        <taxon>Nocardioides</taxon>
    </lineage>
</organism>
<feature type="transmembrane region" description="Helical" evidence="1">
    <location>
        <begin position="85"/>
        <end position="104"/>
    </location>
</feature>
<dbReference type="EMBL" id="JBHSNS010000001">
    <property type="protein sequence ID" value="MFC5727861.1"/>
    <property type="molecule type" value="Genomic_DNA"/>
</dbReference>